<feature type="transmembrane region" description="Helical" evidence="1">
    <location>
        <begin position="70"/>
        <end position="93"/>
    </location>
</feature>
<keyword evidence="1" id="KW-1133">Transmembrane helix</keyword>
<sequence length="99" mass="11626">MQNFLLIVGLAALAANLPFFSEKLFFFWKIKAEAKSFGWRLLELGVFYVLLAGVAYLLESRISSVHSQNWQFYVSTFSLFVVFAWPGFVWRYFWRKPGI</sequence>
<feature type="transmembrane region" description="Helical" evidence="1">
    <location>
        <begin position="37"/>
        <end position="58"/>
    </location>
</feature>
<dbReference type="KEGG" id="dee:HQN60_11480"/>
<protein>
    <submittedName>
        <fullName evidence="2">DUF2818 family protein</fullName>
    </submittedName>
</protein>
<reference evidence="2 3" key="1">
    <citation type="submission" date="2020-05" db="EMBL/GenBank/DDBJ databases">
        <title>Complete genome sequence of Deefgea sp. D17.</title>
        <authorList>
            <person name="Bae J.-W."/>
            <person name="Han J.E."/>
        </authorList>
    </citation>
    <scope>NUCLEOTIDE SEQUENCE [LARGE SCALE GENOMIC DNA]</scope>
    <source>
        <strain evidence="2 3">D17</strain>
    </source>
</reference>
<evidence type="ECO:0000256" key="1">
    <source>
        <dbReference type="SAM" id="Phobius"/>
    </source>
</evidence>
<accession>A0A6M8SPT8</accession>
<dbReference type="EMBL" id="CP054143">
    <property type="protein sequence ID" value="QKJ67273.1"/>
    <property type="molecule type" value="Genomic_DNA"/>
</dbReference>
<dbReference type="Proteomes" id="UP000504844">
    <property type="component" value="Chromosome"/>
</dbReference>
<dbReference type="AlphaFoldDB" id="A0A6M8SPT8"/>
<gene>
    <name evidence="2" type="ORF">HQN60_11480</name>
</gene>
<keyword evidence="3" id="KW-1185">Reference proteome</keyword>
<dbReference type="PIRSF" id="PIRSF019883">
    <property type="entry name" value="UCP019883"/>
    <property type="match status" value="1"/>
</dbReference>
<evidence type="ECO:0000313" key="2">
    <source>
        <dbReference type="EMBL" id="QKJ67273.1"/>
    </source>
</evidence>
<organism evidence="2 3">
    <name type="scientific">Deefgea piscis</name>
    <dbReference type="NCBI Taxonomy" id="2739061"/>
    <lineage>
        <taxon>Bacteria</taxon>
        <taxon>Pseudomonadati</taxon>
        <taxon>Pseudomonadota</taxon>
        <taxon>Betaproteobacteria</taxon>
        <taxon>Neisseriales</taxon>
        <taxon>Chitinibacteraceae</taxon>
        <taxon>Deefgea</taxon>
    </lineage>
</organism>
<evidence type="ECO:0000313" key="3">
    <source>
        <dbReference type="Proteomes" id="UP000504844"/>
    </source>
</evidence>
<dbReference type="RefSeq" id="WP_173533776.1">
    <property type="nucleotide sequence ID" value="NZ_CP054143.1"/>
</dbReference>
<name>A0A6M8SPT8_9NEIS</name>
<keyword evidence="1" id="KW-0472">Membrane</keyword>
<keyword evidence="1" id="KW-0812">Transmembrane</keyword>
<dbReference type="InterPro" id="IPR016768">
    <property type="entry name" value="UCP019883"/>
</dbReference>
<dbReference type="Pfam" id="PF10993">
    <property type="entry name" value="DUF2818"/>
    <property type="match status" value="1"/>
</dbReference>
<proteinExistence type="predicted"/>